<evidence type="ECO:0000259" key="7">
    <source>
        <dbReference type="Pfam" id="PF10337"/>
    </source>
</evidence>
<keyword evidence="3 6" id="KW-1133">Transmembrane helix</keyword>
<feature type="transmembrane region" description="Helical" evidence="6">
    <location>
        <begin position="70"/>
        <end position="89"/>
    </location>
</feature>
<dbReference type="Pfam" id="PF10337">
    <property type="entry name" value="ArAE_2_N"/>
    <property type="match status" value="2"/>
</dbReference>
<comment type="caution">
    <text evidence="9">The sequence shown here is derived from an EMBL/GenBank/DDBJ whole genome shotgun (WGS) entry which is preliminary data.</text>
</comment>
<feature type="domain" description="Putative ER transporter 6TM N-terminal" evidence="7">
    <location>
        <begin position="20"/>
        <end position="99"/>
    </location>
</feature>
<feature type="transmembrane region" description="Helical" evidence="6">
    <location>
        <begin position="40"/>
        <end position="58"/>
    </location>
</feature>
<comment type="subcellular location">
    <subcellularLocation>
        <location evidence="1">Membrane</location>
        <topology evidence="1">Multi-pass membrane protein</topology>
    </subcellularLocation>
</comment>
<dbReference type="PANTHER" id="PTHR37994">
    <property type="entry name" value="ARAE_2_N DOMAIN-CONTAINING PROTEIN-RELATED"/>
    <property type="match status" value="1"/>
</dbReference>
<protein>
    <recommendedName>
        <fullName evidence="11">ER transporter 6TM N-terminal domain-containing protein</fullName>
    </recommendedName>
</protein>
<feature type="transmembrane region" description="Helical" evidence="6">
    <location>
        <begin position="638"/>
        <end position="655"/>
    </location>
</feature>
<dbReference type="InterPro" id="IPR018823">
    <property type="entry name" value="ArAE_2_N"/>
</dbReference>
<feature type="transmembrane region" description="Helical" evidence="6">
    <location>
        <begin position="662"/>
        <end position="678"/>
    </location>
</feature>
<dbReference type="OrthoDB" id="2274698at2759"/>
<gene>
    <name evidence="9" type="ORF">B0I36DRAFT_282294</name>
</gene>
<evidence type="ECO:0000256" key="5">
    <source>
        <dbReference type="SAM" id="MobiDB-lite"/>
    </source>
</evidence>
<feature type="compositionally biased region" description="Low complexity" evidence="5">
    <location>
        <begin position="1018"/>
        <end position="1031"/>
    </location>
</feature>
<keyword evidence="10" id="KW-1185">Reference proteome</keyword>
<proteinExistence type="predicted"/>
<evidence type="ECO:0000256" key="3">
    <source>
        <dbReference type="ARBA" id="ARBA00022989"/>
    </source>
</evidence>
<evidence type="ECO:0000256" key="1">
    <source>
        <dbReference type="ARBA" id="ARBA00004141"/>
    </source>
</evidence>
<dbReference type="Pfam" id="PF13515">
    <property type="entry name" value="FUSC_2"/>
    <property type="match status" value="1"/>
</dbReference>
<feature type="domain" description="Integral membrane bound transporter" evidence="8">
    <location>
        <begin position="606"/>
        <end position="743"/>
    </location>
</feature>
<reference evidence="9" key="1">
    <citation type="journal article" date="2021" name="Nat. Commun.">
        <title>Genetic determinants of endophytism in the Arabidopsis root mycobiome.</title>
        <authorList>
            <person name="Mesny F."/>
            <person name="Miyauchi S."/>
            <person name="Thiergart T."/>
            <person name="Pickel B."/>
            <person name="Atanasova L."/>
            <person name="Karlsson M."/>
            <person name="Huettel B."/>
            <person name="Barry K.W."/>
            <person name="Haridas S."/>
            <person name="Chen C."/>
            <person name="Bauer D."/>
            <person name="Andreopoulos W."/>
            <person name="Pangilinan J."/>
            <person name="LaButti K."/>
            <person name="Riley R."/>
            <person name="Lipzen A."/>
            <person name="Clum A."/>
            <person name="Drula E."/>
            <person name="Henrissat B."/>
            <person name="Kohler A."/>
            <person name="Grigoriev I.V."/>
            <person name="Martin F.M."/>
            <person name="Hacquard S."/>
        </authorList>
    </citation>
    <scope>NUCLEOTIDE SEQUENCE</scope>
    <source>
        <strain evidence="9">MPI-CAGE-CH-0230</strain>
    </source>
</reference>
<dbReference type="RefSeq" id="XP_046019437.1">
    <property type="nucleotide sequence ID" value="XM_046151507.1"/>
</dbReference>
<evidence type="ECO:0000256" key="6">
    <source>
        <dbReference type="SAM" id="Phobius"/>
    </source>
</evidence>
<dbReference type="GeneID" id="70181053"/>
<dbReference type="GO" id="GO:0016020">
    <property type="term" value="C:membrane"/>
    <property type="evidence" value="ECO:0007669"/>
    <property type="project" value="UniProtKB-SubCell"/>
</dbReference>
<evidence type="ECO:0008006" key="11">
    <source>
        <dbReference type="Google" id="ProtNLM"/>
    </source>
</evidence>
<dbReference type="InterPro" id="IPR049453">
    <property type="entry name" value="Memb_transporter_dom"/>
</dbReference>
<feature type="compositionally biased region" description="Basic and acidic residues" evidence="5">
    <location>
        <begin position="227"/>
        <end position="237"/>
    </location>
</feature>
<evidence type="ECO:0000259" key="8">
    <source>
        <dbReference type="Pfam" id="PF13515"/>
    </source>
</evidence>
<dbReference type="PANTHER" id="PTHR37994:SF4">
    <property type="entry name" value="ER TRANSPORTER 6TM N-TERMINAL DOMAIN-CONTAINING PROTEIN-RELATED"/>
    <property type="match status" value="1"/>
</dbReference>
<feature type="transmembrane region" description="Helical" evidence="6">
    <location>
        <begin position="168"/>
        <end position="187"/>
    </location>
</feature>
<feature type="region of interest" description="Disordered" evidence="5">
    <location>
        <begin position="1009"/>
        <end position="1068"/>
    </location>
</feature>
<keyword evidence="2 6" id="KW-0812">Transmembrane</keyword>
<feature type="transmembrane region" description="Helical" evidence="6">
    <location>
        <begin position="583"/>
        <end position="600"/>
    </location>
</feature>
<dbReference type="AlphaFoldDB" id="A0A9P9BX24"/>
<name>A0A9P9BX24_9PEZI</name>
<accession>A0A9P9BX24</accession>
<feature type="transmembrane region" description="Helical" evidence="6">
    <location>
        <begin position="726"/>
        <end position="746"/>
    </location>
</feature>
<organism evidence="9 10">
    <name type="scientific">Microdochium trichocladiopsis</name>
    <dbReference type="NCBI Taxonomy" id="1682393"/>
    <lineage>
        <taxon>Eukaryota</taxon>
        <taxon>Fungi</taxon>
        <taxon>Dikarya</taxon>
        <taxon>Ascomycota</taxon>
        <taxon>Pezizomycotina</taxon>
        <taxon>Sordariomycetes</taxon>
        <taxon>Xylariomycetidae</taxon>
        <taxon>Xylariales</taxon>
        <taxon>Microdochiaceae</taxon>
        <taxon>Microdochium</taxon>
    </lineage>
</organism>
<dbReference type="Proteomes" id="UP000756346">
    <property type="component" value="Unassembled WGS sequence"/>
</dbReference>
<keyword evidence="4 6" id="KW-0472">Membrane</keyword>
<feature type="domain" description="Putative ER transporter 6TM N-terminal" evidence="7">
    <location>
        <begin position="105"/>
        <end position="321"/>
    </location>
</feature>
<evidence type="ECO:0000256" key="4">
    <source>
        <dbReference type="ARBA" id="ARBA00023136"/>
    </source>
</evidence>
<evidence type="ECO:0000256" key="2">
    <source>
        <dbReference type="ARBA" id="ARBA00022692"/>
    </source>
</evidence>
<feature type="transmembrane region" description="Helical" evidence="6">
    <location>
        <begin position="134"/>
        <end position="156"/>
    </location>
</feature>
<feature type="transmembrane region" description="Helical" evidence="6">
    <location>
        <begin position="684"/>
        <end position="705"/>
    </location>
</feature>
<sequence>MPKKGLLARLGIEPFIILMCLKGAVAPTIALAMFQADAVAGYFVTIGYVIGIISVLAMPIMPRGKFVQGVLLNLLGLSFGAAVGVLALWSAYKAREHTQSRPSGYNSSQSAVAGIWLFVNIWFSNFLRARNPSLNLPVIVYTILVNISATYSPLMTSVPALEAFMKQLYTAMLTAFGLAIGVSLLILPTSSRMVASGQLKGLVMLLRGIVQQEKAYLESLEREDMFAQSKRDRDATMKKRKNQKKATPNSQAEAQAVKETIFKIRELFGKIQVDLPFAQREVAWGKLQPKHFKHVTALLRDVVIATSGIGTIIDIFQRIAERRGWVTDENTDLDLLSEKLEEKRVWNSVMKQLHDPFRILAEAIDQGLEHAGIVLELLPKPKSAARKKSKDKKDKAEVDVEAKGDLVKPGDDEFANILRSKLRVFHTVRKQILQAWAREIGLAHDHAEDIDIFSKNEEKHRNERQHLFILLYIETLMQAAGIAVLKLVEYADNRTEDGTMAKNRLIVPKNKKLKQWITSILENQDRSQDQNADLFDPGLAVVYTGSGFSKKDPEHLLPTTAWQRAGNVLRKISRVISSKESAFGLRVACATMTIGIVAFLEDSHVFFQEQRLVWAMIMVALAMTQTSGQSIYGFFCRVGGTIVAMVVSLVNWYIVNGKTPGVLVFLFVFLSVEYFFFFKYPAYLQASIICIITHVLIIGYELQTAKLGIALSERNGQPYYPIYELAPYRVATVAGGCFVAFLWTIFPSPVTDRTWLRRDLSATLFLLAKYFGVIKEKMRVTLDGVEGGDSKIKGTLAHTLTKQQRRLSAKLMLLLPSLRQHAEFQKWEPTIGGAFPRETYEDIILRSMRINSYLTLIEHTIDNPAYSSSNGSSGDGGSGGGLSSTWMRAMRRLLAESHQSQDDIICTLVMLSNALDSGHSLPPNLPSPQPYALTRMLEEMRDSQGNRKGLELLDAKHMTDSGYAEFAVLQVCSTLICDDLKGLAADISDLVGVVDFSFQVNDSRDANVGGILRRQDDGSSSSSSTGDGSSTVFEEAARHGARQTTARQGDGDTGGGGGVDVEKRAKHD</sequence>
<dbReference type="EMBL" id="JAGTJQ010000001">
    <property type="protein sequence ID" value="KAH7041382.1"/>
    <property type="molecule type" value="Genomic_DNA"/>
</dbReference>
<feature type="transmembrane region" description="Helical" evidence="6">
    <location>
        <begin position="12"/>
        <end position="34"/>
    </location>
</feature>
<evidence type="ECO:0000313" key="9">
    <source>
        <dbReference type="EMBL" id="KAH7041382.1"/>
    </source>
</evidence>
<evidence type="ECO:0000313" key="10">
    <source>
        <dbReference type="Proteomes" id="UP000756346"/>
    </source>
</evidence>
<feature type="transmembrane region" description="Helical" evidence="6">
    <location>
        <begin position="109"/>
        <end position="127"/>
    </location>
</feature>
<feature type="region of interest" description="Disordered" evidence="5">
    <location>
        <begin position="227"/>
        <end position="252"/>
    </location>
</feature>